<comment type="caution">
    <text evidence="1">The sequence shown here is derived from an EMBL/GenBank/DDBJ whole genome shotgun (WGS) entry which is preliminary data.</text>
</comment>
<protein>
    <recommendedName>
        <fullName evidence="3">Peptidoglycan-binding protein</fullName>
    </recommendedName>
</protein>
<dbReference type="Proteomes" id="UP001500523">
    <property type="component" value="Unassembled WGS sequence"/>
</dbReference>
<name>A0ABP7D158_9SPHN</name>
<keyword evidence="2" id="KW-1185">Reference proteome</keyword>
<accession>A0ABP7D158</accession>
<dbReference type="InterPro" id="IPR023346">
    <property type="entry name" value="Lysozyme-like_dom_sf"/>
</dbReference>
<gene>
    <name evidence="1" type="ORF">GCM10022268_06980</name>
</gene>
<reference evidence="2" key="1">
    <citation type="journal article" date="2019" name="Int. J. Syst. Evol. Microbiol.">
        <title>The Global Catalogue of Microorganisms (GCM) 10K type strain sequencing project: providing services to taxonomists for standard genome sequencing and annotation.</title>
        <authorList>
            <consortium name="The Broad Institute Genomics Platform"/>
            <consortium name="The Broad Institute Genome Sequencing Center for Infectious Disease"/>
            <person name="Wu L."/>
            <person name="Ma J."/>
        </authorList>
    </citation>
    <scope>NUCLEOTIDE SEQUENCE [LARGE SCALE GENOMIC DNA]</scope>
    <source>
        <strain evidence="2">JCM 17498</strain>
    </source>
</reference>
<dbReference type="SUPFAM" id="SSF53955">
    <property type="entry name" value="Lysozyme-like"/>
    <property type="match status" value="1"/>
</dbReference>
<organism evidence="1 2">
    <name type="scientific">Sphingomonas cynarae</name>
    <dbReference type="NCBI Taxonomy" id="930197"/>
    <lineage>
        <taxon>Bacteria</taxon>
        <taxon>Pseudomonadati</taxon>
        <taxon>Pseudomonadota</taxon>
        <taxon>Alphaproteobacteria</taxon>
        <taxon>Sphingomonadales</taxon>
        <taxon>Sphingomonadaceae</taxon>
        <taxon>Sphingomonas</taxon>
    </lineage>
</organism>
<dbReference type="RefSeq" id="WP_344692008.1">
    <property type="nucleotide sequence ID" value="NZ_BAABBF010000002.1"/>
</dbReference>
<dbReference type="EMBL" id="BAABBF010000002">
    <property type="protein sequence ID" value="GAA3699387.1"/>
    <property type="molecule type" value="Genomic_DNA"/>
</dbReference>
<dbReference type="Gene3D" id="1.10.530.10">
    <property type="match status" value="1"/>
</dbReference>
<evidence type="ECO:0008006" key="3">
    <source>
        <dbReference type="Google" id="ProtNLM"/>
    </source>
</evidence>
<sequence>MIDRLALQSLPPAQRARLIYGEVQADMSRRLWQAALGNGDGAADGDTVTRAQLPGAAEERSSLDTLLALLKPDAPATPIAPRAIAEPRVAEARIAQPSHDDAPVAGLGPNARYAGVIDAAAERTGLSPAALAAIVDAEAGRSADGSWQTWSRNPRSSAAGLGQFLAGTWQGMAEIPGTWLNQQARGNGWLDAHGKVAAGARSALLALRYDPAASINSVADYARRNIDGLARAGVTDRDTGGNTAQLAYLGHHLGLGDAIRFMRGGLPESRARVLLNAQVGTAGSERRIEAAGGARAAHRSWLMGYLDRKFSPERFG</sequence>
<proteinExistence type="predicted"/>
<evidence type="ECO:0000313" key="1">
    <source>
        <dbReference type="EMBL" id="GAA3699387.1"/>
    </source>
</evidence>
<evidence type="ECO:0000313" key="2">
    <source>
        <dbReference type="Proteomes" id="UP001500523"/>
    </source>
</evidence>